<dbReference type="Proteomes" id="UP000195437">
    <property type="component" value="Chromosome"/>
</dbReference>
<keyword evidence="10 11" id="KW-0472">Membrane</keyword>
<gene>
    <name evidence="13" type="ORF">CBW65_03160</name>
</gene>
<dbReference type="OrthoDB" id="9782003at2"/>
<keyword evidence="11" id="KW-0479">Metal-binding</keyword>
<name>A0A1Y0II90_9BACL</name>
<feature type="domain" description="Peptidase M50" evidence="12">
    <location>
        <begin position="6"/>
        <end position="330"/>
    </location>
</feature>
<accession>A0A1Y0II90</accession>
<dbReference type="EMBL" id="CP021434">
    <property type="protein sequence ID" value="ARU60167.1"/>
    <property type="molecule type" value="Genomic_DNA"/>
</dbReference>
<comment type="subcellular location">
    <subcellularLocation>
        <location evidence="2">Membrane</location>
        <topology evidence="2">Multi-pass membrane protein</topology>
    </subcellularLocation>
</comment>
<evidence type="ECO:0000256" key="1">
    <source>
        <dbReference type="ARBA" id="ARBA00001947"/>
    </source>
</evidence>
<organism evidence="13 14">
    <name type="scientific">Tumebacillus avium</name>
    <dbReference type="NCBI Taxonomy" id="1903704"/>
    <lineage>
        <taxon>Bacteria</taxon>
        <taxon>Bacillati</taxon>
        <taxon>Bacillota</taxon>
        <taxon>Bacilli</taxon>
        <taxon>Bacillales</taxon>
        <taxon>Alicyclobacillaceae</taxon>
        <taxon>Tumebacillus</taxon>
    </lineage>
</organism>
<dbReference type="AlphaFoldDB" id="A0A1Y0II90"/>
<evidence type="ECO:0000256" key="11">
    <source>
        <dbReference type="RuleBase" id="RU362031"/>
    </source>
</evidence>
<dbReference type="InterPro" id="IPR004387">
    <property type="entry name" value="Pept_M50_Zn"/>
</dbReference>
<reference evidence="14" key="1">
    <citation type="submission" date="2017-05" db="EMBL/GenBank/DDBJ databases">
        <authorList>
            <person name="Sung H."/>
        </authorList>
    </citation>
    <scope>NUCLEOTIDE SEQUENCE [LARGE SCALE GENOMIC DNA]</scope>
    <source>
        <strain evidence="14">AR23208</strain>
    </source>
</reference>
<evidence type="ECO:0000256" key="8">
    <source>
        <dbReference type="ARBA" id="ARBA00022989"/>
    </source>
</evidence>
<evidence type="ECO:0000256" key="5">
    <source>
        <dbReference type="ARBA" id="ARBA00022692"/>
    </source>
</evidence>
<evidence type="ECO:0000313" key="13">
    <source>
        <dbReference type="EMBL" id="ARU60167.1"/>
    </source>
</evidence>
<feature type="transmembrane region" description="Helical" evidence="11">
    <location>
        <begin position="317"/>
        <end position="336"/>
    </location>
</feature>
<dbReference type="InterPro" id="IPR008915">
    <property type="entry name" value="Peptidase_M50"/>
</dbReference>
<evidence type="ECO:0000256" key="2">
    <source>
        <dbReference type="ARBA" id="ARBA00004141"/>
    </source>
</evidence>
<feature type="transmembrane region" description="Helical" evidence="11">
    <location>
        <begin position="90"/>
        <end position="112"/>
    </location>
</feature>
<dbReference type="CDD" id="cd06163">
    <property type="entry name" value="S2P-M50_PDZ_RseP-like"/>
    <property type="match status" value="1"/>
</dbReference>
<evidence type="ECO:0000256" key="3">
    <source>
        <dbReference type="ARBA" id="ARBA00007931"/>
    </source>
</evidence>
<keyword evidence="6 11" id="KW-0378">Hydrolase</keyword>
<dbReference type="PANTHER" id="PTHR42837">
    <property type="entry name" value="REGULATOR OF SIGMA-E PROTEASE RSEP"/>
    <property type="match status" value="1"/>
</dbReference>
<evidence type="ECO:0000256" key="10">
    <source>
        <dbReference type="ARBA" id="ARBA00023136"/>
    </source>
</evidence>
<keyword evidence="4 13" id="KW-0645">Protease</keyword>
<keyword evidence="8 11" id="KW-1133">Transmembrane helix</keyword>
<dbReference type="NCBIfam" id="TIGR00054">
    <property type="entry name" value="RIP metalloprotease RseP"/>
    <property type="match status" value="1"/>
</dbReference>
<evidence type="ECO:0000256" key="4">
    <source>
        <dbReference type="ARBA" id="ARBA00022670"/>
    </source>
</evidence>
<dbReference type="SUPFAM" id="SSF50156">
    <property type="entry name" value="PDZ domain-like"/>
    <property type="match status" value="1"/>
</dbReference>
<dbReference type="EC" id="3.4.24.-" evidence="11"/>
<dbReference type="CDD" id="cd23081">
    <property type="entry name" value="cpPDZ_EcRseP-like"/>
    <property type="match status" value="1"/>
</dbReference>
<keyword evidence="5 11" id="KW-0812">Transmembrane</keyword>
<dbReference type="Pfam" id="PF02163">
    <property type="entry name" value="Peptidase_M50"/>
    <property type="match status" value="1"/>
</dbReference>
<dbReference type="Gene3D" id="2.30.42.10">
    <property type="match status" value="1"/>
</dbReference>
<feature type="transmembrane region" description="Helical" evidence="11">
    <location>
        <begin position="270"/>
        <end position="291"/>
    </location>
</feature>
<evidence type="ECO:0000256" key="9">
    <source>
        <dbReference type="ARBA" id="ARBA00023049"/>
    </source>
</evidence>
<proteinExistence type="inferred from homology"/>
<dbReference type="InterPro" id="IPR036034">
    <property type="entry name" value="PDZ_sf"/>
</dbReference>
<dbReference type="KEGG" id="tum:CBW65_03160"/>
<dbReference type="PANTHER" id="PTHR42837:SF2">
    <property type="entry name" value="MEMBRANE METALLOPROTEASE ARASP2, CHLOROPLASTIC-RELATED"/>
    <property type="match status" value="1"/>
</dbReference>
<evidence type="ECO:0000313" key="14">
    <source>
        <dbReference type="Proteomes" id="UP000195437"/>
    </source>
</evidence>
<keyword evidence="9 11" id="KW-0482">Metalloprotease</keyword>
<keyword evidence="7 11" id="KW-0862">Zinc</keyword>
<dbReference type="GO" id="GO:0006508">
    <property type="term" value="P:proteolysis"/>
    <property type="evidence" value="ECO:0007669"/>
    <property type="project" value="UniProtKB-KW"/>
</dbReference>
<dbReference type="RefSeq" id="WP_087455555.1">
    <property type="nucleotide sequence ID" value="NZ_CP021434.1"/>
</dbReference>
<dbReference type="GO" id="GO:0046872">
    <property type="term" value="F:metal ion binding"/>
    <property type="evidence" value="ECO:0007669"/>
    <property type="project" value="UniProtKB-KW"/>
</dbReference>
<protein>
    <recommendedName>
        <fullName evidence="11">Zinc metalloprotease</fullName>
        <ecNumber evidence="11">3.4.24.-</ecNumber>
    </recommendedName>
</protein>
<keyword evidence="14" id="KW-1185">Reference proteome</keyword>
<comment type="cofactor">
    <cofactor evidence="1 11">
        <name>Zn(2+)</name>
        <dbReference type="ChEBI" id="CHEBI:29105"/>
    </cofactor>
</comment>
<dbReference type="GO" id="GO:0016020">
    <property type="term" value="C:membrane"/>
    <property type="evidence" value="ECO:0007669"/>
    <property type="project" value="UniProtKB-SubCell"/>
</dbReference>
<evidence type="ECO:0000259" key="12">
    <source>
        <dbReference type="Pfam" id="PF02163"/>
    </source>
</evidence>
<comment type="similarity">
    <text evidence="3 11">Belongs to the peptidase M50B family.</text>
</comment>
<evidence type="ECO:0000256" key="7">
    <source>
        <dbReference type="ARBA" id="ARBA00022833"/>
    </source>
</evidence>
<evidence type="ECO:0000256" key="6">
    <source>
        <dbReference type="ARBA" id="ARBA00022801"/>
    </source>
</evidence>
<sequence length="345" mass="37323">MNIVMALLALGFLIFIHELGHFWAARATGVRVDEFAVGFGPSIIKHQRNGVLYRLNWIPLGGYVKMYGEDNPEAAAAPDNFNNRPVGARILVIVAGVIMNIVGAFVILALLFNMYGAPTANLFVGEVQADKPGAAAGFLSGDQIKWVEGKEMTTPLEFNEAVQSHSGTPLDIGVLRDGKRVDLTVTPQMNAAEGRPMIGIALQQQTSFVKAGGFGENTAQALKSTGQLTAMTFDGFKQLVTGAVSFKEIGGPVEIIRITGQASDNGVPHYMYIVALLSVNLAVLNILPFPALDGGRLVFLLVEWVRRGKRISLEREASINFIGILFLLTLMVVVTFKDVFNIFSN</sequence>
<dbReference type="GO" id="GO:0004222">
    <property type="term" value="F:metalloendopeptidase activity"/>
    <property type="evidence" value="ECO:0007669"/>
    <property type="project" value="InterPro"/>
</dbReference>